<keyword evidence="2" id="KW-1185">Reference proteome</keyword>
<sequence length="69" mass="7436">MPGSAEPFTDGLRSGRFDATLPIDREARDLLRGVFGEFSASRPSLVVRGTTHVSRYGNTPTGSRKVLAT</sequence>
<reference evidence="1 2" key="1">
    <citation type="submission" date="2020-12" db="EMBL/GenBank/DDBJ databases">
        <title>Genome public.</title>
        <authorList>
            <person name="Sun Q."/>
        </authorList>
    </citation>
    <scope>NUCLEOTIDE SEQUENCE [LARGE SCALE GENOMIC DNA]</scope>
    <source>
        <strain evidence="1 2">CCM 8864</strain>
    </source>
</reference>
<evidence type="ECO:0000313" key="2">
    <source>
        <dbReference type="Proteomes" id="UP000625574"/>
    </source>
</evidence>
<dbReference type="RefSeq" id="WP_198735515.1">
    <property type="nucleotide sequence ID" value="NZ_JAEIOT010000005.1"/>
</dbReference>
<evidence type="ECO:0000313" key="1">
    <source>
        <dbReference type="EMBL" id="MBI9000051.1"/>
    </source>
</evidence>
<name>A0ABS0VUL3_9CORY</name>
<protein>
    <submittedName>
        <fullName evidence="1">Uncharacterized protein</fullName>
    </submittedName>
</protein>
<dbReference type="Proteomes" id="UP000625574">
    <property type="component" value="Unassembled WGS sequence"/>
</dbReference>
<accession>A0ABS0VUL3</accession>
<organism evidence="1 2">
    <name type="scientific">Corynebacterium marambiense</name>
    <dbReference type="NCBI Taxonomy" id="2765364"/>
    <lineage>
        <taxon>Bacteria</taxon>
        <taxon>Bacillati</taxon>
        <taxon>Actinomycetota</taxon>
        <taxon>Actinomycetes</taxon>
        <taxon>Mycobacteriales</taxon>
        <taxon>Corynebacteriaceae</taxon>
        <taxon>Corynebacterium</taxon>
    </lineage>
</organism>
<gene>
    <name evidence="1" type="ORF">JDV76_03575</name>
</gene>
<comment type="caution">
    <text evidence="1">The sequence shown here is derived from an EMBL/GenBank/DDBJ whole genome shotgun (WGS) entry which is preliminary data.</text>
</comment>
<dbReference type="EMBL" id="JAEIOT010000005">
    <property type="protein sequence ID" value="MBI9000051.1"/>
    <property type="molecule type" value="Genomic_DNA"/>
</dbReference>
<proteinExistence type="predicted"/>